<protein>
    <submittedName>
        <fullName evidence="1">Uncharacterized protein</fullName>
    </submittedName>
</protein>
<dbReference type="EMBL" id="LAZR01065344">
    <property type="protein sequence ID" value="KKK55748.1"/>
    <property type="molecule type" value="Genomic_DNA"/>
</dbReference>
<reference evidence="1" key="1">
    <citation type="journal article" date="2015" name="Nature">
        <title>Complex archaea that bridge the gap between prokaryotes and eukaryotes.</title>
        <authorList>
            <person name="Spang A."/>
            <person name="Saw J.H."/>
            <person name="Jorgensen S.L."/>
            <person name="Zaremba-Niedzwiedzka K."/>
            <person name="Martijn J."/>
            <person name="Lind A.E."/>
            <person name="van Eijk R."/>
            <person name="Schleper C."/>
            <person name="Guy L."/>
            <person name="Ettema T.J."/>
        </authorList>
    </citation>
    <scope>NUCLEOTIDE SEQUENCE</scope>
</reference>
<dbReference type="AlphaFoldDB" id="A0A0F8WGL3"/>
<gene>
    <name evidence="1" type="ORF">LCGC14_3071450</name>
</gene>
<feature type="non-terminal residue" evidence="1">
    <location>
        <position position="162"/>
    </location>
</feature>
<name>A0A0F8WGL3_9ZZZZ</name>
<organism evidence="1">
    <name type="scientific">marine sediment metagenome</name>
    <dbReference type="NCBI Taxonomy" id="412755"/>
    <lineage>
        <taxon>unclassified sequences</taxon>
        <taxon>metagenomes</taxon>
        <taxon>ecological metagenomes</taxon>
    </lineage>
</organism>
<sequence length="162" mass="18977">MIKITNEESQKVNDYLVAHAPVYDKQGYYTEMSKKLGVSQEGIRKRCRALGLTHIRINSQVNRVTKQPNVTQEDIKNAAEEVYNKLKDRKRLNPKFFKGERLKSEKWLQLFSDLQYGLVVNKVEVGGLGFFSPKVARIRLEYLINVMGRILEYYPNKPEEFY</sequence>
<comment type="caution">
    <text evidence="1">The sequence shown here is derived from an EMBL/GenBank/DDBJ whole genome shotgun (WGS) entry which is preliminary data.</text>
</comment>
<accession>A0A0F8WGL3</accession>
<proteinExistence type="predicted"/>
<evidence type="ECO:0000313" key="1">
    <source>
        <dbReference type="EMBL" id="KKK55748.1"/>
    </source>
</evidence>